<evidence type="ECO:0000256" key="11">
    <source>
        <dbReference type="ARBA" id="ARBA00047944"/>
    </source>
</evidence>
<evidence type="ECO:0000256" key="3">
    <source>
        <dbReference type="ARBA" id="ARBA00012328"/>
    </source>
</evidence>
<dbReference type="InterPro" id="IPR015947">
    <property type="entry name" value="PUA-like_sf"/>
</dbReference>
<dbReference type="Gene3D" id="3.40.1280.10">
    <property type="match status" value="1"/>
</dbReference>
<name>A0A4R3XX35_9PROT</name>
<dbReference type="InterPro" id="IPR029028">
    <property type="entry name" value="Alpha/beta_knot_MTases"/>
</dbReference>
<dbReference type="GO" id="GO:0070475">
    <property type="term" value="P:rRNA base methylation"/>
    <property type="evidence" value="ECO:0007669"/>
    <property type="project" value="TreeGrafter"/>
</dbReference>
<evidence type="ECO:0000259" key="13">
    <source>
        <dbReference type="Pfam" id="PF04452"/>
    </source>
</evidence>
<keyword evidence="6 12" id="KW-0698">rRNA processing</keyword>
<evidence type="ECO:0000256" key="8">
    <source>
        <dbReference type="ARBA" id="ARBA00022679"/>
    </source>
</evidence>
<feature type="domain" description="Ribosomal RNA small subunit methyltransferase E PUA-like" evidence="14">
    <location>
        <begin position="20"/>
        <end position="65"/>
    </location>
</feature>
<dbReference type="SUPFAM" id="SSF88697">
    <property type="entry name" value="PUA domain-like"/>
    <property type="match status" value="1"/>
</dbReference>
<keyword evidence="16" id="KW-1185">Reference proteome</keyword>
<dbReference type="InterPro" id="IPR029026">
    <property type="entry name" value="tRNA_m1G_MTases_N"/>
</dbReference>
<comment type="function">
    <text evidence="10 12">Specifically methylates the N3 position of the uracil ring of uridine 1498 (m3U1498) in 16S rRNA. Acts on the fully assembled 30S ribosomal subunit.</text>
</comment>
<dbReference type="InterPro" id="IPR046886">
    <property type="entry name" value="RsmE_MTase_dom"/>
</dbReference>
<proteinExistence type="inferred from homology"/>
<accession>A0A4R3XX35</accession>
<dbReference type="OrthoDB" id="9815641at2"/>
<evidence type="ECO:0000256" key="10">
    <source>
        <dbReference type="ARBA" id="ARBA00025699"/>
    </source>
</evidence>
<dbReference type="PANTHER" id="PTHR30027">
    <property type="entry name" value="RIBOSOMAL RNA SMALL SUBUNIT METHYLTRANSFERASE E"/>
    <property type="match status" value="1"/>
</dbReference>
<dbReference type="SUPFAM" id="SSF75217">
    <property type="entry name" value="alpha/beta knot"/>
    <property type="match status" value="1"/>
</dbReference>
<evidence type="ECO:0000256" key="9">
    <source>
        <dbReference type="ARBA" id="ARBA00022691"/>
    </source>
</evidence>
<evidence type="ECO:0000256" key="1">
    <source>
        <dbReference type="ARBA" id="ARBA00004496"/>
    </source>
</evidence>
<evidence type="ECO:0000256" key="12">
    <source>
        <dbReference type="PIRNR" id="PIRNR015601"/>
    </source>
</evidence>
<evidence type="ECO:0000313" key="15">
    <source>
        <dbReference type="EMBL" id="TCV84325.1"/>
    </source>
</evidence>
<gene>
    <name evidence="15" type="ORF">EDC63_11290</name>
</gene>
<evidence type="ECO:0000259" key="14">
    <source>
        <dbReference type="Pfam" id="PF20260"/>
    </source>
</evidence>
<evidence type="ECO:0000256" key="5">
    <source>
        <dbReference type="ARBA" id="ARBA00022490"/>
    </source>
</evidence>
<dbReference type="NCBIfam" id="TIGR00046">
    <property type="entry name" value="RsmE family RNA methyltransferase"/>
    <property type="match status" value="1"/>
</dbReference>
<feature type="domain" description="Ribosomal RNA small subunit methyltransferase E methyltransferase" evidence="13">
    <location>
        <begin position="75"/>
        <end position="237"/>
    </location>
</feature>
<dbReference type="AlphaFoldDB" id="A0A4R3XX35"/>
<dbReference type="GO" id="GO:0070042">
    <property type="term" value="F:rRNA (uridine-N3-)-methyltransferase activity"/>
    <property type="evidence" value="ECO:0007669"/>
    <property type="project" value="TreeGrafter"/>
</dbReference>
<sequence>MGFSRFYHSGDLGADRQITLSEQAAHHATRVLRLKTDDRVTLFNGQGGEYEATIVQAGKKDVTVKTGAWLDRECESPLNMTLVQAISSGEKMDFTLQKAVELGVAAIQPVISSRSVVRLEGERALKRVQHWQSVVISACEQCGRNRVPLVAPIMSLNHWLEEKVTSTLKLTLSPYAKEGLKEIAAPQGPIVFLVGPEGGFSESEEVSAAVSGFIPVKLGQRVLRTETAALAAISAMQMLWGDF</sequence>
<evidence type="ECO:0000313" key="16">
    <source>
        <dbReference type="Proteomes" id="UP000295367"/>
    </source>
</evidence>
<dbReference type="Gene3D" id="2.40.240.20">
    <property type="entry name" value="Hypothetical PUA domain-like, domain 1"/>
    <property type="match status" value="1"/>
</dbReference>
<dbReference type="EMBL" id="SMCO01000012">
    <property type="protein sequence ID" value="TCV84325.1"/>
    <property type="molecule type" value="Genomic_DNA"/>
</dbReference>
<evidence type="ECO:0000256" key="6">
    <source>
        <dbReference type="ARBA" id="ARBA00022552"/>
    </source>
</evidence>
<reference evidence="15 16" key="1">
    <citation type="submission" date="2019-03" db="EMBL/GenBank/DDBJ databases">
        <title>Genomic Encyclopedia of Type Strains, Phase IV (KMG-IV): sequencing the most valuable type-strain genomes for metagenomic binning, comparative biology and taxonomic classification.</title>
        <authorList>
            <person name="Goeker M."/>
        </authorList>
    </citation>
    <scope>NUCLEOTIDE SEQUENCE [LARGE SCALE GENOMIC DNA]</scope>
    <source>
        <strain evidence="15 16">DSM 100309</strain>
    </source>
</reference>
<dbReference type="PANTHER" id="PTHR30027:SF3">
    <property type="entry name" value="16S RRNA (URACIL(1498)-N(3))-METHYLTRANSFERASE"/>
    <property type="match status" value="1"/>
</dbReference>
<dbReference type="PIRSF" id="PIRSF015601">
    <property type="entry name" value="MTase_slr0722"/>
    <property type="match status" value="1"/>
</dbReference>
<evidence type="ECO:0000256" key="7">
    <source>
        <dbReference type="ARBA" id="ARBA00022603"/>
    </source>
</evidence>
<keyword evidence="9 12" id="KW-0949">S-adenosyl-L-methionine</keyword>
<dbReference type="InterPro" id="IPR006700">
    <property type="entry name" value="RsmE"/>
</dbReference>
<comment type="catalytic activity">
    <reaction evidence="11 12">
        <text>uridine(1498) in 16S rRNA + S-adenosyl-L-methionine = N(3)-methyluridine(1498) in 16S rRNA + S-adenosyl-L-homocysteine + H(+)</text>
        <dbReference type="Rhea" id="RHEA:42920"/>
        <dbReference type="Rhea" id="RHEA-COMP:10283"/>
        <dbReference type="Rhea" id="RHEA-COMP:10284"/>
        <dbReference type="ChEBI" id="CHEBI:15378"/>
        <dbReference type="ChEBI" id="CHEBI:57856"/>
        <dbReference type="ChEBI" id="CHEBI:59789"/>
        <dbReference type="ChEBI" id="CHEBI:65315"/>
        <dbReference type="ChEBI" id="CHEBI:74502"/>
        <dbReference type="EC" id="2.1.1.193"/>
    </reaction>
</comment>
<evidence type="ECO:0000256" key="4">
    <source>
        <dbReference type="ARBA" id="ARBA00013673"/>
    </source>
</evidence>
<dbReference type="Pfam" id="PF20260">
    <property type="entry name" value="PUA_4"/>
    <property type="match status" value="1"/>
</dbReference>
<comment type="subcellular location">
    <subcellularLocation>
        <location evidence="1 12">Cytoplasm</location>
    </subcellularLocation>
</comment>
<evidence type="ECO:0000256" key="2">
    <source>
        <dbReference type="ARBA" id="ARBA00005528"/>
    </source>
</evidence>
<keyword evidence="7 12" id="KW-0489">Methyltransferase</keyword>
<dbReference type="GO" id="GO:0005737">
    <property type="term" value="C:cytoplasm"/>
    <property type="evidence" value="ECO:0007669"/>
    <property type="project" value="UniProtKB-SubCell"/>
</dbReference>
<protein>
    <recommendedName>
        <fullName evidence="4 12">Ribosomal RNA small subunit methyltransferase E</fullName>
        <ecNumber evidence="3 12">2.1.1.193</ecNumber>
    </recommendedName>
</protein>
<dbReference type="CDD" id="cd18084">
    <property type="entry name" value="RsmE-like"/>
    <property type="match status" value="1"/>
</dbReference>
<dbReference type="Pfam" id="PF04452">
    <property type="entry name" value="Methyltrans_RNA"/>
    <property type="match status" value="1"/>
</dbReference>
<comment type="similarity">
    <text evidence="2 12">Belongs to the RNA methyltransferase RsmE family.</text>
</comment>
<dbReference type="EC" id="2.1.1.193" evidence="3 12"/>
<dbReference type="RefSeq" id="WP_124945500.1">
    <property type="nucleotide sequence ID" value="NZ_SMCO01000012.1"/>
</dbReference>
<dbReference type="InterPro" id="IPR046887">
    <property type="entry name" value="RsmE_PUA-like"/>
</dbReference>
<keyword evidence="5 12" id="KW-0963">Cytoplasm</keyword>
<dbReference type="NCBIfam" id="NF008692">
    <property type="entry name" value="PRK11713.1-5"/>
    <property type="match status" value="1"/>
</dbReference>
<dbReference type="Proteomes" id="UP000295367">
    <property type="component" value="Unassembled WGS sequence"/>
</dbReference>
<organism evidence="15 16">
    <name type="scientific">Sulfurirhabdus autotrophica</name>
    <dbReference type="NCBI Taxonomy" id="1706046"/>
    <lineage>
        <taxon>Bacteria</taxon>
        <taxon>Pseudomonadati</taxon>
        <taxon>Pseudomonadota</taxon>
        <taxon>Betaproteobacteria</taxon>
        <taxon>Nitrosomonadales</taxon>
        <taxon>Sulfuricellaceae</taxon>
        <taxon>Sulfurirhabdus</taxon>
    </lineage>
</organism>
<comment type="caution">
    <text evidence="15">The sequence shown here is derived from an EMBL/GenBank/DDBJ whole genome shotgun (WGS) entry which is preliminary data.</text>
</comment>
<keyword evidence="8 12" id="KW-0808">Transferase</keyword>